<evidence type="ECO:0000313" key="6">
    <source>
        <dbReference type="Proteomes" id="UP000476411"/>
    </source>
</evidence>
<dbReference type="Gene3D" id="1.10.10.60">
    <property type="entry name" value="Homeodomain-like"/>
    <property type="match status" value="2"/>
</dbReference>
<dbReference type="Proteomes" id="UP000476411">
    <property type="component" value="Chromosome"/>
</dbReference>
<evidence type="ECO:0000256" key="1">
    <source>
        <dbReference type="ARBA" id="ARBA00023015"/>
    </source>
</evidence>
<dbReference type="SMART" id="SM00342">
    <property type="entry name" value="HTH_ARAC"/>
    <property type="match status" value="1"/>
</dbReference>
<evidence type="ECO:0000259" key="4">
    <source>
        <dbReference type="PROSITE" id="PS01124"/>
    </source>
</evidence>
<feature type="domain" description="HTH araC/xylS-type" evidence="4">
    <location>
        <begin position="195"/>
        <end position="293"/>
    </location>
</feature>
<evidence type="ECO:0000313" key="5">
    <source>
        <dbReference type="EMBL" id="QHS60534.1"/>
    </source>
</evidence>
<keyword evidence="3" id="KW-0804">Transcription</keyword>
<dbReference type="InterPro" id="IPR018060">
    <property type="entry name" value="HTH_AraC"/>
</dbReference>
<dbReference type="InterPro" id="IPR009057">
    <property type="entry name" value="Homeodomain-like_sf"/>
</dbReference>
<dbReference type="InterPro" id="IPR037923">
    <property type="entry name" value="HTH-like"/>
</dbReference>
<evidence type="ECO:0000256" key="2">
    <source>
        <dbReference type="ARBA" id="ARBA00023125"/>
    </source>
</evidence>
<sequence>MGTLKRRDGFEGEQLISLPDAVWKNAIKINPVLGQLYITHIGYFPKAAFHYRDREKGCTDNILIYCTHGKGWYSIDNRTFRVGMNEYVIIPVTDLPLRYGSDDDHPWTIYWVHFSGKDMEAFNHGFNIGLYDGPKPIHRNEKGIQLWNSMFQSLKMGFGKDNLSKANLHLYHFISTFLFPEKPTRDTAEGHHRIHDTIRYMQQHLAATLTVERLAQLADLSPSHFSNLFKKTTGMSPLNYFIHLKLQQACLLLYTTDLKIKQVATAIGYEDPYHFSRLFKKSMHVSPELYRGMRRKDHEGMDCLVL</sequence>
<keyword evidence="1" id="KW-0805">Transcription regulation</keyword>
<dbReference type="CDD" id="cd06986">
    <property type="entry name" value="cupin_MmsR-like_N"/>
    <property type="match status" value="1"/>
</dbReference>
<dbReference type="RefSeq" id="WP_162332224.1">
    <property type="nucleotide sequence ID" value="NZ_CP048113.1"/>
</dbReference>
<reference evidence="5 6" key="1">
    <citation type="submission" date="2020-01" db="EMBL/GenBank/DDBJ databases">
        <title>Complete genome sequence of Chitinophaga sp. H33E-04 isolated from quinoa roots.</title>
        <authorList>
            <person name="Weon H.-Y."/>
            <person name="Lee S.A."/>
        </authorList>
    </citation>
    <scope>NUCLEOTIDE SEQUENCE [LARGE SCALE GENOMIC DNA]</scope>
    <source>
        <strain evidence="5 6">H33E-04</strain>
    </source>
</reference>
<dbReference type="PANTHER" id="PTHR43280:SF30">
    <property type="entry name" value="MMSAB OPERON REGULATORY PROTEIN"/>
    <property type="match status" value="1"/>
</dbReference>
<organism evidence="5 6">
    <name type="scientific">Chitinophaga agri</name>
    <dbReference type="NCBI Taxonomy" id="2703787"/>
    <lineage>
        <taxon>Bacteria</taxon>
        <taxon>Pseudomonadati</taxon>
        <taxon>Bacteroidota</taxon>
        <taxon>Chitinophagia</taxon>
        <taxon>Chitinophagales</taxon>
        <taxon>Chitinophagaceae</taxon>
        <taxon>Chitinophaga</taxon>
    </lineage>
</organism>
<dbReference type="GO" id="GO:0043565">
    <property type="term" value="F:sequence-specific DNA binding"/>
    <property type="evidence" value="ECO:0007669"/>
    <property type="project" value="InterPro"/>
</dbReference>
<proteinExistence type="predicted"/>
<evidence type="ECO:0000256" key="3">
    <source>
        <dbReference type="ARBA" id="ARBA00023163"/>
    </source>
</evidence>
<keyword evidence="6" id="KW-1185">Reference proteome</keyword>
<dbReference type="SUPFAM" id="SSF46689">
    <property type="entry name" value="Homeodomain-like"/>
    <property type="match status" value="2"/>
</dbReference>
<gene>
    <name evidence="5" type="ORF">GWR21_13320</name>
</gene>
<dbReference type="Pfam" id="PF02311">
    <property type="entry name" value="AraC_binding"/>
    <property type="match status" value="1"/>
</dbReference>
<protein>
    <submittedName>
        <fullName evidence="5">AraC family transcriptional regulator</fullName>
    </submittedName>
</protein>
<dbReference type="PROSITE" id="PS01124">
    <property type="entry name" value="HTH_ARAC_FAMILY_2"/>
    <property type="match status" value="1"/>
</dbReference>
<keyword evidence="2" id="KW-0238">DNA-binding</keyword>
<dbReference type="SUPFAM" id="SSF51215">
    <property type="entry name" value="Regulatory protein AraC"/>
    <property type="match status" value="1"/>
</dbReference>
<dbReference type="EMBL" id="CP048113">
    <property type="protein sequence ID" value="QHS60534.1"/>
    <property type="molecule type" value="Genomic_DNA"/>
</dbReference>
<dbReference type="KEGG" id="chih:GWR21_13320"/>
<dbReference type="GO" id="GO:0003700">
    <property type="term" value="F:DNA-binding transcription factor activity"/>
    <property type="evidence" value="ECO:0007669"/>
    <property type="project" value="InterPro"/>
</dbReference>
<dbReference type="AlphaFoldDB" id="A0A6B9ZGS6"/>
<dbReference type="Gene3D" id="2.60.120.280">
    <property type="entry name" value="Regulatory protein AraC"/>
    <property type="match status" value="1"/>
</dbReference>
<dbReference type="PANTHER" id="PTHR43280">
    <property type="entry name" value="ARAC-FAMILY TRANSCRIPTIONAL REGULATOR"/>
    <property type="match status" value="1"/>
</dbReference>
<dbReference type="Pfam" id="PF12833">
    <property type="entry name" value="HTH_18"/>
    <property type="match status" value="1"/>
</dbReference>
<accession>A0A6B9ZGS6</accession>
<name>A0A6B9ZGS6_9BACT</name>
<dbReference type="InterPro" id="IPR003313">
    <property type="entry name" value="AraC-bd"/>
</dbReference>